<comment type="cofactor">
    <cofactor evidence="1">
        <name>Mg(2+)</name>
        <dbReference type="ChEBI" id="CHEBI:18420"/>
    </cofactor>
</comment>
<dbReference type="CDD" id="cd13959">
    <property type="entry name" value="PT_UbiA_COQ2"/>
    <property type="match status" value="1"/>
</dbReference>
<comment type="similarity">
    <text evidence="3">Belongs to the UbiA prenyltransferase family.</text>
</comment>
<dbReference type="FunFam" id="1.10.357.140:FF:000003">
    <property type="entry name" value="4-hydroxybenzoate polyprenyltransferase, mitochondrial"/>
    <property type="match status" value="1"/>
</dbReference>
<evidence type="ECO:0000256" key="1">
    <source>
        <dbReference type="ARBA" id="ARBA00001946"/>
    </source>
</evidence>
<feature type="transmembrane region" description="Helical" evidence="8">
    <location>
        <begin position="41"/>
        <end position="63"/>
    </location>
</feature>
<feature type="transmembrane region" description="Helical" evidence="8">
    <location>
        <begin position="191"/>
        <end position="209"/>
    </location>
</feature>
<feature type="transmembrane region" description="Helical" evidence="8">
    <location>
        <begin position="297"/>
        <end position="314"/>
    </location>
</feature>
<dbReference type="InterPro" id="IPR039653">
    <property type="entry name" value="Prenyltransferase"/>
</dbReference>
<feature type="transmembrane region" description="Helical" evidence="8">
    <location>
        <begin position="230"/>
        <end position="251"/>
    </location>
</feature>
<comment type="subcellular location">
    <subcellularLocation>
        <location evidence="2">Membrane</location>
        <topology evidence="2">Multi-pass membrane protein</topology>
    </subcellularLocation>
</comment>
<dbReference type="AlphaFoldDB" id="A0A3B0U7J6"/>
<evidence type="ECO:0000256" key="4">
    <source>
        <dbReference type="ARBA" id="ARBA00022679"/>
    </source>
</evidence>
<evidence type="ECO:0000256" key="3">
    <source>
        <dbReference type="ARBA" id="ARBA00005985"/>
    </source>
</evidence>
<evidence type="ECO:0000313" key="9">
    <source>
        <dbReference type="EMBL" id="VAW16744.1"/>
    </source>
</evidence>
<dbReference type="HAMAP" id="MF_01635">
    <property type="entry name" value="UbiA"/>
    <property type="match status" value="1"/>
</dbReference>
<dbReference type="EMBL" id="UOEM01000099">
    <property type="protein sequence ID" value="VAW16744.1"/>
    <property type="molecule type" value="Genomic_DNA"/>
</dbReference>
<dbReference type="EC" id="2.5.1.39" evidence="9"/>
<protein>
    <submittedName>
        <fullName evidence="9">4-hydroxybenzoate polyprenyltransferase</fullName>
        <ecNumber evidence="9">2.5.1.39</ecNumber>
    </submittedName>
</protein>
<dbReference type="GO" id="GO:0005886">
    <property type="term" value="C:plasma membrane"/>
    <property type="evidence" value="ECO:0007669"/>
    <property type="project" value="TreeGrafter"/>
</dbReference>
<dbReference type="InterPro" id="IPR030470">
    <property type="entry name" value="UbiA_prenylTrfase_CS"/>
</dbReference>
<reference evidence="9" key="1">
    <citation type="submission" date="2018-06" db="EMBL/GenBank/DDBJ databases">
        <authorList>
            <person name="Zhirakovskaya E."/>
        </authorList>
    </citation>
    <scope>NUCLEOTIDE SEQUENCE</scope>
</reference>
<dbReference type="PANTHER" id="PTHR11048">
    <property type="entry name" value="PRENYLTRANSFERASES"/>
    <property type="match status" value="1"/>
</dbReference>
<dbReference type="InterPro" id="IPR044878">
    <property type="entry name" value="UbiA_sf"/>
</dbReference>
<keyword evidence="5 8" id="KW-0812">Transmembrane</keyword>
<dbReference type="Gene3D" id="1.20.120.1780">
    <property type="entry name" value="UbiA prenyltransferase"/>
    <property type="match status" value="1"/>
</dbReference>
<keyword evidence="7 8" id="KW-0472">Membrane</keyword>
<feature type="transmembrane region" description="Helical" evidence="8">
    <location>
        <begin position="138"/>
        <end position="156"/>
    </location>
</feature>
<dbReference type="GO" id="GO:0006744">
    <property type="term" value="P:ubiquinone biosynthetic process"/>
    <property type="evidence" value="ECO:0007669"/>
    <property type="project" value="TreeGrafter"/>
</dbReference>
<evidence type="ECO:0000256" key="7">
    <source>
        <dbReference type="ARBA" id="ARBA00023136"/>
    </source>
</evidence>
<dbReference type="FunFam" id="1.20.120.1780:FF:000001">
    <property type="entry name" value="4-hydroxybenzoate octaprenyltransferase"/>
    <property type="match status" value="1"/>
</dbReference>
<evidence type="ECO:0000256" key="6">
    <source>
        <dbReference type="ARBA" id="ARBA00022989"/>
    </source>
</evidence>
<feature type="transmembrane region" description="Helical" evidence="8">
    <location>
        <begin position="69"/>
        <end position="91"/>
    </location>
</feature>
<dbReference type="Pfam" id="PF01040">
    <property type="entry name" value="UbiA"/>
    <property type="match status" value="1"/>
</dbReference>
<proteinExistence type="inferred from homology"/>
<gene>
    <name evidence="9" type="ORF">MNBD_ALPHA09-1813</name>
</gene>
<dbReference type="NCBIfam" id="TIGR01474">
    <property type="entry name" value="ubiA_proteo"/>
    <property type="match status" value="1"/>
</dbReference>
<keyword evidence="6 8" id="KW-1133">Transmembrane helix</keyword>
<dbReference type="InterPro" id="IPR006370">
    <property type="entry name" value="HB_polyprenyltransferase-like"/>
</dbReference>
<sequence length="315" mass="33666">MPPPHPEPSPPADTVKGHWVDRTLPSWARPYARLARLDRPIGTWLLMWPCLWGVALASAAGGLAPDWRLLLAFAIGAMVMRGAGCTFNDIVDRDIDARVKRTASRPLPSGQVSLTGAWVFLVGQCLVGLAVLVQFNTFTILLGLGSLVLVAIYPFMKRFTYWPQVFLGLAFNWGALMGWSAVTGTLATPAILLYLAGILWTLGYDTIYAHQDKEDDILIGVKSTALRFGAASRIWIAGFYGGFIILGGFSFSAAGLGWPAYAGLAATAAHLGWQVAKLDIGDGAGCLTLFRANRDTGAWLFAGLVLSGALAGGSR</sequence>
<organism evidence="9">
    <name type="scientific">hydrothermal vent metagenome</name>
    <dbReference type="NCBI Taxonomy" id="652676"/>
    <lineage>
        <taxon>unclassified sequences</taxon>
        <taxon>metagenomes</taxon>
        <taxon>ecological metagenomes</taxon>
    </lineage>
</organism>
<dbReference type="InterPro" id="IPR000537">
    <property type="entry name" value="UbiA_prenyltransferase"/>
</dbReference>
<dbReference type="PROSITE" id="PS00943">
    <property type="entry name" value="UBIA"/>
    <property type="match status" value="1"/>
</dbReference>
<evidence type="ECO:0000256" key="8">
    <source>
        <dbReference type="SAM" id="Phobius"/>
    </source>
</evidence>
<dbReference type="Gene3D" id="1.10.357.140">
    <property type="entry name" value="UbiA prenyltransferase"/>
    <property type="match status" value="1"/>
</dbReference>
<accession>A0A3B0U7J6</accession>
<keyword evidence="4 9" id="KW-0808">Transferase</keyword>
<name>A0A3B0U7J6_9ZZZZ</name>
<dbReference type="GO" id="GO:0008412">
    <property type="term" value="F:4-hydroxybenzoate polyprenyltransferase activity"/>
    <property type="evidence" value="ECO:0007669"/>
    <property type="project" value="UniProtKB-EC"/>
</dbReference>
<evidence type="ECO:0000256" key="2">
    <source>
        <dbReference type="ARBA" id="ARBA00004141"/>
    </source>
</evidence>
<evidence type="ECO:0000256" key="5">
    <source>
        <dbReference type="ARBA" id="ARBA00022692"/>
    </source>
</evidence>
<feature type="transmembrane region" description="Helical" evidence="8">
    <location>
        <begin position="112"/>
        <end position="132"/>
    </location>
</feature>
<dbReference type="PANTHER" id="PTHR11048:SF28">
    <property type="entry name" value="4-HYDROXYBENZOATE POLYPRENYLTRANSFERASE, MITOCHONDRIAL"/>
    <property type="match status" value="1"/>
</dbReference>